<gene>
    <name evidence="8" type="primary">iscS2</name>
    <name evidence="8" type="ORF">BMMGA3_13250</name>
</gene>
<dbReference type="Gene3D" id="3.90.1150.10">
    <property type="entry name" value="Aspartate Aminotransferase, domain 1"/>
    <property type="match status" value="1"/>
</dbReference>
<dbReference type="GO" id="GO:0051536">
    <property type="term" value="F:iron-sulfur cluster binding"/>
    <property type="evidence" value="ECO:0007669"/>
    <property type="project" value="UniProtKB-KW"/>
</dbReference>
<sequence>MIYFDNSATTKPYEEVIDSFVKVSTEYFGNPSSLHNIGGKAEQLLTQARSQVARLLNVKNSEIYFTSGGTEGNNLAIKGAALTYRGRGRHIITTSIEHPSVSEAINQLEQLGFNVTYVPVDLNGRVNAKEVEKAIRSDTILVSVMHINNEVGTVQPIKEIGMMLKKYPKILFHVDHVQGAGKVPLNFYECGIDLCTISGHKFHGLKGTGALFIRDGVRISPLLSGGNQELNIRSGTENVAGMVAMAKALRLTLQKRETGIHQMEAIKDTLRKELEKIDGVKVHTPKEGSAPHILNFSVRRFKAEVFVHALEEQDIYVSTTSACSSKKKSPSKTLIAMGVPEEEADSAIRISLSYENTMEEALYAADKIRQTIKQLGEVMS</sequence>
<dbReference type="InterPro" id="IPR016454">
    <property type="entry name" value="Cysteine_dSase"/>
</dbReference>
<dbReference type="Gene3D" id="3.40.640.10">
    <property type="entry name" value="Type I PLP-dependent aspartate aminotransferase-like (Major domain)"/>
    <property type="match status" value="1"/>
</dbReference>
<keyword evidence="9" id="KW-1185">Reference proteome</keyword>
<dbReference type="NCBIfam" id="NF002806">
    <property type="entry name" value="PRK02948.1"/>
    <property type="match status" value="1"/>
</dbReference>
<keyword evidence="8" id="KW-0808">Transferase</keyword>
<organism evidence="8 9">
    <name type="scientific">Bacillus methanolicus (strain MGA3 / ATCC 53907)</name>
    <dbReference type="NCBI Taxonomy" id="796606"/>
    <lineage>
        <taxon>Bacteria</taxon>
        <taxon>Bacillati</taxon>
        <taxon>Bacillota</taxon>
        <taxon>Bacilli</taxon>
        <taxon>Bacillales</taxon>
        <taxon>Bacillaceae</taxon>
        <taxon>Bacillus</taxon>
    </lineage>
</organism>
<dbReference type="GO" id="GO:0031071">
    <property type="term" value="F:cysteine desulfurase activity"/>
    <property type="evidence" value="ECO:0007669"/>
    <property type="project" value="UniProtKB-EC"/>
</dbReference>
<dbReference type="PANTHER" id="PTHR11601:SF50">
    <property type="entry name" value="CYSTEINE DESULFURASE ISCS 2-RELATED"/>
    <property type="match status" value="1"/>
</dbReference>
<comment type="cofactor">
    <cofactor evidence="1">
        <name>pyridoxal 5'-phosphate</name>
        <dbReference type="ChEBI" id="CHEBI:597326"/>
    </cofactor>
</comment>
<proteinExistence type="inferred from homology"/>
<dbReference type="FunFam" id="3.40.640.10:FF:000084">
    <property type="entry name" value="IscS-like cysteine desulfurase"/>
    <property type="match status" value="1"/>
</dbReference>
<dbReference type="HOGENOM" id="CLU_003433_0_0_9"/>
<dbReference type="OrthoDB" id="9808002at2"/>
<dbReference type="EC" id="2.8.1.7" evidence="8"/>
<dbReference type="GO" id="GO:0046872">
    <property type="term" value="F:metal ion binding"/>
    <property type="evidence" value="ECO:0007669"/>
    <property type="project" value="UniProtKB-KW"/>
</dbReference>
<keyword evidence="6" id="KW-0411">Iron-sulfur</keyword>
<dbReference type="STRING" id="796606.BMMGA3_13250"/>
<dbReference type="RefSeq" id="WP_003347386.1">
    <property type="nucleotide sequence ID" value="NZ_ADWW01000001.1"/>
</dbReference>
<protein>
    <submittedName>
        <fullName evidence="8">Cysteine desulfurase IscS 2</fullName>
        <ecNumber evidence="8">2.8.1.7</ecNumber>
    </submittedName>
</protein>
<reference evidence="8 9" key="1">
    <citation type="journal article" date="2015" name="BMC Genomics">
        <title>Transcriptome analysis of thermophilic methylotrophic Bacillus methanolicus MGA3 using RNA-sequencing provides detailed insights into its previously uncharted transcriptional landscape.</title>
        <authorList>
            <person name="Irla M."/>
            <person name="Neshat A."/>
            <person name="Brautaset T."/>
            <person name="Ruckert C."/>
            <person name="Kalinowski J."/>
            <person name="Wendisch V.F."/>
        </authorList>
    </citation>
    <scope>NUCLEOTIDE SEQUENCE [LARGE SCALE GENOMIC DNA]</scope>
    <source>
        <strain evidence="9">MGA3 / ATCC 53907</strain>
    </source>
</reference>
<evidence type="ECO:0000256" key="4">
    <source>
        <dbReference type="ARBA" id="ARBA00022898"/>
    </source>
</evidence>
<dbReference type="InterPro" id="IPR015424">
    <property type="entry name" value="PyrdxlP-dep_Trfase"/>
</dbReference>
<dbReference type="InterPro" id="IPR015421">
    <property type="entry name" value="PyrdxlP-dep_Trfase_major"/>
</dbReference>
<name>I3ECG3_BACMM</name>
<keyword evidence="3" id="KW-0479">Metal-binding</keyword>
<comment type="similarity">
    <text evidence="2">Belongs to the class-V pyridoxal-phosphate-dependent aminotransferase family. NifS/IscS subfamily.</text>
</comment>
<dbReference type="PIRSF" id="PIRSF005572">
    <property type="entry name" value="NifS"/>
    <property type="match status" value="1"/>
</dbReference>
<dbReference type="SUPFAM" id="SSF53383">
    <property type="entry name" value="PLP-dependent transferases"/>
    <property type="match status" value="1"/>
</dbReference>
<dbReference type="InterPro" id="IPR000192">
    <property type="entry name" value="Aminotrans_V_dom"/>
</dbReference>
<keyword evidence="4" id="KW-0663">Pyridoxal phosphate</keyword>
<evidence type="ECO:0000256" key="2">
    <source>
        <dbReference type="ARBA" id="ARBA00006490"/>
    </source>
</evidence>
<dbReference type="Pfam" id="PF00266">
    <property type="entry name" value="Aminotran_5"/>
    <property type="match status" value="1"/>
</dbReference>
<evidence type="ECO:0000256" key="5">
    <source>
        <dbReference type="ARBA" id="ARBA00023004"/>
    </source>
</evidence>
<evidence type="ECO:0000256" key="1">
    <source>
        <dbReference type="ARBA" id="ARBA00001933"/>
    </source>
</evidence>
<dbReference type="EMBL" id="CP007739">
    <property type="protein sequence ID" value="AIE61040.1"/>
    <property type="molecule type" value="Genomic_DNA"/>
</dbReference>
<dbReference type="KEGG" id="bmet:BMMGA3_13250"/>
<dbReference type="PANTHER" id="PTHR11601">
    <property type="entry name" value="CYSTEINE DESULFURYLASE FAMILY MEMBER"/>
    <property type="match status" value="1"/>
</dbReference>
<feature type="domain" description="Aminotransferase class V" evidence="7">
    <location>
        <begin position="2"/>
        <end position="360"/>
    </location>
</feature>
<accession>I3ECG3</accession>
<keyword evidence="5" id="KW-0408">Iron</keyword>
<dbReference type="AlphaFoldDB" id="I3ECG3"/>
<dbReference type="eggNOG" id="COG1104">
    <property type="taxonomic scope" value="Bacteria"/>
</dbReference>
<dbReference type="InterPro" id="IPR015422">
    <property type="entry name" value="PyrdxlP-dep_Trfase_small"/>
</dbReference>
<evidence type="ECO:0000256" key="6">
    <source>
        <dbReference type="ARBA" id="ARBA00023014"/>
    </source>
</evidence>
<evidence type="ECO:0000313" key="9">
    <source>
        <dbReference type="Proteomes" id="UP000027602"/>
    </source>
</evidence>
<evidence type="ECO:0000256" key="3">
    <source>
        <dbReference type="ARBA" id="ARBA00022723"/>
    </source>
</evidence>
<dbReference type="Proteomes" id="UP000027602">
    <property type="component" value="Chromosome"/>
</dbReference>
<evidence type="ECO:0000313" key="8">
    <source>
        <dbReference type="EMBL" id="AIE61040.1"/>
    </source>
</evidence>
<evidence type="ECO:0000259" key="7">
    <source>
        <dbReference type="Pfam" id="PF00266"/>
    </source>
</evidence>